<reference evidence="1 2" key="1">
    <citation type="submission" date="2018-10" db="EMBL/GenBank/DDBJ databases">
        <authorList>
            <person name="Perry B.J."/>
            <person name="Sullivan J.T."/>
            <person name="Murphy R.J.T."/>
            <person name="Ramsay J.P."/>
            <person name="Ronson C.W."/>
        </authorList>
    </citation>
    <scope>NUCLEOTIDE SEQUENCE [LARGE SCALE GENOMIC DNA]</scope>
    <source>
        <strain evidence="1 2">R88b</strain>
    </source>
</reference>
<proteinExistence type="predicted"/>
<organism evidence="1 2">
    <name type="scientific">Mesorhizobium loti R88b</name>
    <dbReference type="NCBI Taxonomy" id="935548"/>
    <lineage>
        <taxon>Bacteria</taxon>
        <taxon>Pseudomonadati</taxon>
        <taxon>Pseudomonadota</taxon>
        <taxon>Alphaproteobacteria</taxon>
        <taxon>Hyphomicrobiales</taxon>
        <taxon>Phyllobacteriaceae</taxon>
        <taxon>Mesorhizobium</taxon>
    </lineage>
</organism>
<dbReference type="Proteomes" id="UP000503017">
    <property type="component" value="Chromosome"/>
</dbReference>
<dbReference type="EMBL" id="CP033367">
    <property type="protein sequence ID" value="QKD01490.1"/>
    <property type="molecule type" value="Genomic_DNA"/>
</dbReference>
<dbReference type="AlphaFoldDB" id="A0A6M7WCN3"/>
<protein>
    <submittedName>
        <fullName evidence="1">Uncharacterized protein</fullName>
    </submittedName>
</protein>
<accession>A0A6M7WCN3</accession>
<sequence>MWQSIFSAPFFRSLELAVLDEEGTHPLAFPCERTSTGWKDAVTGVRVYVLPTHWRDWIGSDQADR</sequence>
<gene>
    <name evidence="1" type="ORF">EB235_08175</name>
</gene>
<evidence type="ECO:0000313" key="1">
    <source>
        <dbReference type="EMBL" id="QKD01490.1"/>
    </source>
</evidence>
<name>A0A6M7WCN3_RHILI</name>
<evidence type="ECO:0000313" key="2">
    <source>
        <dbReference type="Proteomes" id="UP000503017"/>
    </source>
</evidence>